<sequence>MNQVVTPDRDQVTVYLDANDLVPGNRVTIVVQDVYPWILWNSNRVVRFDIRSSIDAGTVFLDLSGYYPQVDPGIKTFVFCNYFLGTTIEILIHQINTSNVPNVAVISFLKQRPAVGPILGTLLYTPFSLTGTSGRSQTRIHTNGPGTLAQGYIVQLMFTAASITGGSMSSWDFTVRHAGEARTNFGGGDGLEWQYVADVSNGTDFTLNSTVCTIFNCWGVPRFFSNTTATLPNSMNNPVAVFPGMDMNGNVFAGRVTKWISVPAFPDEGIDLYVGATPGPGVTAFTLQGFVGYTEIF</sequence>
<reference evidence="1" key="1">
    <citation type="submission" date="2021-02" db="EMBL/GenBank/DDBJ databases">
        <authorList>
            <person name="Cremers G."/>
            <person name="Picone N."/>
        </authorList>
    </citation>
    <scope>NUCLEOTIDE SEQUENCE</scope>
    <source>
        <strain evidence="1">PQ17</strain>
    </source>
</reference>
<accession>A0A8J2BIM9</accession>
<evidence type="ECO:0000313" key="1">
    <source>
        <dbReference type="EMBL" id="CAF0694434.1"/>
    </source>
</evidence>
<organism evidence="1 2">
    <name type="scientific">Candidatus Methylacidithermus pantelleriae</name>
    <dbReference type="NCBI Taxonomy" id="2744239"/>
    <lineage>
        <taxon>Bacteria</taxon>
        <taxon>Pseudomonadati</taxon>
        <taxon>Verrucomicrobiota</taxon>
        <taxon>Methylacidiphilae</taxon>
        <taxon>Methylacidiphilales</taxon>
        <taxon>Methylacidiphilaceae</taxon>
        <taxon>Candidatus Methylacidithermus</taxon>
    </lineage>
</organism>
<comment type="caution">
    <text evidence="1">The sequence shown here is derived from an EMBL/GenBank/DDBJ whole genome shotgun (WGS) entry which is preliminary data.</text>
</comment>
<dbReference type="AlphaFoldDB" id="A0A8J2BIM9"/>
<dbReference type="EMBL" id="CAJNOB010000008">
    <property type="protein sequence ID" value="CAF0694434.1"/>
    <property type="molecule type" value="Genomic_DNA"/>
</dbReference>
<protein>
    <submittedName>
        <fullName evidence="1">Uncharacterized protein</fullName>
    </submittedName>
</protein>
<gene>
    <name evidence="1" type="ORF">MPNT_160052</name>
</gene>
<proteinExistence type="predicted"/>
<dbReference type="RefSeq" id="WP_174583003.1">
    <property type="nucleotide sequence ID" value="NZ_CAJNOB010000008.1"/>
</dbReference>
<keyword evidence="2" id="KW-1185">Reference proteome</keyword>
<name>A0A8J2BIM9_9BACT</name>
<dbReference type="Proteomes" id="UP000663859">
    <property type="component" value="Unassembled WGS sequence"/>
</dbReference>
<evidence type="ECO:0000313" key="2">
    <source>
        <dbReference type="Proteomes" id="UP000663859"/>
    </source>
</evidence>